<dbReference type="InterPro" id="IPR036101">
    <property type="entry name" value="CarD-like/TRCF_RID_sf"/>
</dbReference>
<dbReference type="RefSeq" id="WP_186854475.1">
    <property type="nucleotide sequence ID" value="NZ_JACOPG010000003.1"/>
</dbReference>
<dbReference type="EMBL" id="JACOPG010000003">
    <property type="protein sequence ID" value="MBC5686774.1"/>
    <property type="molecule type" value="Genomic_DNA"/>
</dbReference>
<comment type="caution">
    <text evidence="2">The sequence shown here is derived from an EMBL/GenBank/DDBJ whole genome shotgun (WGS) entry which is preliminary data.</text>
</comment>
<feature type="domain" description="CarD-like/TRCF RNAP-interacting" evidence="1">
    <location>
        <begin position="1"/>
        <end position="113"/>
    </location>
</feature>
<dbReference type="Gene3D" id="2.40.10.170">
    <property type="match status" value="1"/>
</dbReference>
<gene>
    <name evidence="2" type="ORF">H8R94_09205</name>
</gene>
<dbReference type="InterPro" id="IPR042215">
    <property type="entry name" value="CarD-like_C"/>
</dbReference>
<protein>
    <submittedName>
        <fullName evidence="2">CarD family transcriptional regulator</fullName>
    </submittedName>
</protein>
<organism evidence="2 3">
    <name type="scientific">Roseburia lenta</name>
    <dbReference type="NCBI Taxonomy" id="2763061"/>
    <lineage>
        <taxon>Bacteria</taxon>
        <taxon>Bacillati</taxon>
        <taxon>Bacillota</taxon>
        <taxon>Clostridia</taxon>
        <taxon>Lachnospirales</taxon>
        <taxon>Lachnospiraceae</taxon>
        <taxon>Roseburia</taxon>
    </lineage>
</organism>
<evidence type="ECO:0000313" key="2">
    <source>
        <dbReference type="EMBL" id="MBC5686774.1"/>
    </source>
</evidence>
<evidence type="ECO:0000313" key="3">
    <source>
        <dbReference type="Proteomes" id="UP000643810"/>
    </source>
</evidence>
<dbReference type="InterPro" id="IPR052531">
    <property type="entry name" value="CarD-like_regulator"/>
</dbReference>
<accession>A0ABR7GH51</accession>
<evidence type="ECO:0000259" key="1">
    <source>
        <dbReference type="SMART" id="SM01058"/>
    </source>
</evidence>
<dbReference type="InterPro" id="IPR003711">
    <property type="entry name" value="CarD-like/TRCF_RID"/>
</dbReference>
<dbReference type="SUPFAM" id="SSF141259">
    <property type="entry name" value="CarD-like"/>
    <property type="match status" value="1"/>
</dbReference>
<dbReference type="SMART" id="SM01058">
    <property type="entry name" value="CarD_TRCF"/>
    <property type="match status" value="1"/>
</dbReference>
<sequence>MFEVGERVVYGHHGVCEIVKIDTLDMPNVPKDRQYYYLSPTTDGTSIMYAPVDNPKLSIRRVMTKDDVMSLIKAMPQIDMLNVTNDKQRENEYKECIRSLDGKEWVRLLKTVRERGRGRMEKGKKMTALDERYMKMAEMQLYSEISAVLEIPRNQVEGFIEEHMVVA</sequence>
<reference evidence="2 3" key="1">
    <citation type="submission" date="2020-08" db="EMBL/GenBank/DDBJ databases">
        <title>Genome public.</title>
        <authorList>
            <person name="Liu C."/>
            <person name="Sun Q."/>
        </authorList>
    </citation>
    <scope>NUCLEOTIDE SEQUENCE [LARGE SCALE GENOMIC DNA]</scope>
    <source>
        <strain evidence="2 3">NSJ-9</strain>
    </source>
</reference>
<keyword evidence="3" id="KW-1185">Reference proteome</keyword>
<dbReference type="PANTHER" id="PTHR38447">
    <property type="entry name" value="TRANSCRIPTION FACTOR YDEB-RELATED"/>
    <property type="match status" value="1"/>
</dbReference>
<dbReference type="Proteomes" id="UP000643810">
    <property type="component" value="Unassembled WGS sequence"/>
</dbReference>
<proteinExistence type="predicted"/>
<dbReference type="PANTHER" id="PTHR38447:SF1">
    <property type="entry name" value="RNA POLYMERASE-BINDING TRANSCRIPTION FACTOR CARD"/>
    <property type="match status" value="1"/>
</dbReference>
<name>A0ABR7GH51_9FIRM</name>
<dbReference type="Gene3D" id="1.20.58.1290">
    <property type="entry name" value="CarD-like, C-terminal domain"/>
    <property type="match status" value="1"/>
</dbReference>
<dbReference type="Pfam" id="PF02559">
    <property type="entry name" value="CarD_TRCF_RID"/>
    <property type="match status" value="1"/>
</dbReference>